<dbReference type="EMBL" id="JZWI01000011">
    <property type="protein sequence ID" value="KLN56525.1"/>
    <property type="molecule type" value="Genomic_DNA"/>
</dbReference>
<dbReference type="AlphaFoldDB" id="A0A0H2MI69"/>
<comment type="caution">
    <text evidence="3">The sequence shown here is derived from an EMBL/GenBank/DDBJ whole genome shotgun (WGS) entry which is preliminary data.</text>
</comment>
<dbReference type="PATRIC" id="fig|34073.19.peg.2532"/>
<gene>
    <name evidence="3" type="ORF">VPARA_24670</name>
</gene>
<evidence type="ECO:0000313" key="4">
    <source>
        <dbReference type="Proteomes" id="UP000035170"/>
    </source>
</evidence>
<keyword evidence="1" id="KW-0175">Coiled coil</keyword>
<evidence type="ECO:0000256" key="2">
    <source>
        <dbReference type="SAM" id="SignalP"/>
    </source>
</evidence>
<name>A0A0H2MI69_VARPD</name>
<protein>
    <recommendedName>
        <fullName evidence="5">DUF1090 family protein</fullName>
    </recommendedName>
</protein>
<proteinExistence type="predicted"/>
<reference evidence="3 4" key="1">
    <citation type="submission" date="2015-03" db="EMBL/GenBank/DDBJ databases">
        <title>Genome sequence of Variovorax paradoxus TBEA6.</title>
        <authorList>
            <person name="Poehlein A."/>
            <person name="Schuldes J."/>
            <person name="Wuebbeler J.H."/>
            <person name="Hiessl S."/>
            <person name="Steinbuechel A."/>
            <person name="Daniel R."/>
        </authorList>
    </citation>
    <scope>NUCLEOTIDE SEQUENCE [LARGE SCALE GENOMIC DNA]</scope>
    <source>
        <strain evidence="3 4">TBEA6</strain>
    </source>
</reference>
<keyword evidence="4" id="KW-1185">Reference proteome</keyword>
<feature type="chain" id="PRO_5005200654" description="DUF1090 family protein" evidence="2">
    <location>
        <begin position="25"/>
        <end position="119"/>
    </location>
</feature>
<dbReference type="InterPro" id="IPR009468">
    <property type="entry name" value="DUF1090"/>
</dbReference>
<feature type="coiled-coil region" evidence="1">
    <location>
        <begin position="90"/>
        <end position="117"/>
    </location>
</feature>
<organism evidence="3 4">
    <name type="scientific">Variovorax paradoxus</name>
    <dbReference type="NCBI Taxonomy" id="34073"/>
    <lineage>
        <taxon>Bacteria</taxon>
        <taxon>Pseudomonadati</taxon>
        <taxon>Pseudomonadota</taxon>
        <taxon>Betaproteobacteria</taxon>
        <taxon>Burkholderiales</taxon>
        <taxon>Comamonadaceae</taxon>
        <taxon>Variovorax</taxon>
    </lineage>
</organism>
<dbReference type="Pfam" id="PF06476">
    <property type="entry name" value="DUF1090"/>
    <property type="match status" value="1"/>
</dbReference>
<feature type="signal peptide" evidence="2">
    <location>
        <begin position="1"/>
        <end position="24"/>
    </location>
</feature>
<accession>A0A0H2MI69</accession>
<evidence type="ECO:0000256" key="1">
    <source>
        <dbReference type="SAM" id="Coils"/>
    </source>
</evidence>
<evidence type="ECO:0000313" key="3">
    <source>
        <dbReference type="EMBL" id="KLN56525.1"/>
    </source>
</evidence>
<evidence type="ECO:0008006" key="5">
    <source>
        <dbReference type="Google" id="ProtNLM"/>
    </source>
</evidence>
<keyword evidence="2" id="KW-0732">Signal</keyword>
<sequence>MRRELCVKRWLPIVVLVLAAPAFAQVTEPGEGAASASSSCQAEEAALERDMDLARSRGQMLRRRQLAENLDALRARCLSSESPQSRAARIDKLEHDIRALRAELEHAEAQLRELKNERP</sequence>
<dbReference type="Proteomes" id="UP000035170">
    <property type="component" value="Unassembled WGS sequence"/>
</dbReference>